<reference evidence="1" key="1">
    <citation type="submission" date="2020-08" db="EMBL/GenBank/DDBJ databases">
        <title>Genome public.</title>
        <authorList>
            <person name="Liu C."/>
            <person name="Sun Q."/>
        </authorList>
    </citation>
    <scope>NUCLEOTIDE SEQUENCE</scope>
    <source>
        <strain evidence="1">BX22</strain>
    </source>
</reference>
<evidence type="ECO:0000313" key="2">
    <source>
        <dbReference type="Proteomes" id="UP000637359"/>
    </source>
</evidence>
<dbReference type="Proteomes" id="UP000637359">
    <property type="component" value="Unassembled WGS sequence"/>
</dbReference>
<name>A0A923L5B3_9BACI</name>
<sequence>MKNNFMKIVLVFGIIMFLAACGSKAELSDYVKVNFSGYDTMGTATYEIDQDKLIMDTFEVSDNIFDLDFEKLNEIDDMLSAYSIELDKDKDLSNGEQVVVKLSVDDSKTDKLKTKSEIKVTVSGLEEPKELSDEEIEKHVVVNFNGVSGRGSLMIDTTFSDDLRGLTFESSQDGEITNGDTVVVSLTEDSRDSLATLGYVLTGKGEAKFEASGLDVVAEKPSDIANLDDVERFISEGINREYQDWGFYKYEIIEGNTYYRQFYKEEESISFWGNSSSDGTLVNIYTIEEYGSEGELVDTYTVVYGFTDIILDENNKANVTELREYSNKYDDTYSLESVEKLLEGYGYQVVE</sequence>
<protein>
    <submittedName>
        <fullName evidence="1">Uncharacterized protein</fullName>
    </submittedName>
</protein>
<dbReference type="EMBL" id="JACOOL010000005">
    <property type="protein sequence ID" value="MBC5636734.1"/>
    <property type="molecule type" value="Genomic_DNA"/>
</dbReference>
<gene>
    <name evidence="1" type="ORF">H8S33_07895</name>
</gene>
<dbReference type="PROSITE" id="PS51257">
    <property type="entry name" value="PROKAR_LIPOPROTEIN"/>
    <property type="match status" value="1"/>
</dbReference>
<dbReference type="RefSeq" id="WP_186869451.1">
    <property type="nucleotide sequence ID" value="NZ_JACOOL010000005.1"/>
</dbReference>
<accession>A0A923L5B3</accession>
<evidence type="ECO:0000313" key="1">
    <source>
        <dbReference type="EMBL" id="MBC5636734.1"/>
    </source>
</evidence>
<comment type="caution">
    <text evidence="1">The sequence shown here is derived from an EMBL/GenBank/DDBJ whole genome shotgun (WGS) entry which is preliminary data.</text>
</comment>
<organism evidence="1 2">
    <name type="scientific">Ornithinibacillus hominis</name>
    <dbReference type="NCBI Taxonomy" id="2763055"/>
    <lineage>
        <taxon>Bacteria</taxon>
        <taxon>Bacillati</taxon>
        <taxon>Bacillota</taxon>
        <taxon>Bacilli</taxon>
        <taxon>Bacillales</taxon>
        <taxon>Bacillaceae</taxon>
        <taxon>Ornithinibacillus</taxon>
    </lineage>
</organism>
<dbReference type="AlphaFoldDB" id="A0A923L5B3"/>
<keyword evidence="2" id="KW-1185">Reference proteome</keyword>
<proteinExistence type="predicted"/>